<evidence type="ECO:0000313" key="1">
    <source>
        <dbReference type="EMBL" id="KAG1824373.1"/>
    </source>
</evidence>
<comment type="caution">
    <text evidence="1">The sequence shown here is derived from an EMBL/GenBank/DDBJ whole genome shotgun (WGS) entry which is preliminary data.</text>
</comment>
<evidence type="ECO:0000313" key="2">
    <source>
        <dbReference type="Proteomes" id="UP000807769"/>
    </source>
</evidence>
<sequence>MHPTFLTIRNIHSEIRMKATSHAWACIMYIPTPEYIMNHDFSGVLEVHLWHRCMDMVLQNLKVTAQVGEFMTDPMGCWCYAFTPLATHISDLPEQLMIACVSKNVSPITLAAPAQFDDGIVHPPQDGQSTINELITLGKIVDPWKVQEFLEWAKQQSLSGVHLLYWCDWWFSDPAIFLVPKLLHTCHKFFFNHILKWCKEVVGANELDARFHSQHKCVGMHHFTDGISHVNQMTGREHCNIQQRLVPTIVGVTTPGFVCALHALVDFIYKSQAPTFTDSSIGSMVASLNEFHAHKHFILEAEARTGASSPMGHFQIPKLELFNSFACSICKSGAVIQHSADASEWLLIMHCKTPFTWTSHQRSTFTQQVVTLVNHEDTMQ</sequence>
<name>A0A9P7EKB9_9AGAM</name>
<dbReference type="Proteomes" id="UP000807769">
    <property type="component" value="Unassembled WGS sequence"/>
</dbReference>
<accession>A0A9P7EKB9</accession>
<dbReference type="RefSeq" id="XP_041198090.1">
    <property type="nucleotide sequence ID" value="XM_041339267.1"/>
</dbReference>
<proteinExistence type="predicted"/>
<dbReference type="GeneID" id="64633283"/>
<protein>
    <submittedName>
        <fullName evidence="1">Uncharacterized protein</fullName>
    </submittedName>
</protein>
<gene>
    <name evidence="1" type="ORF">BJ212DRAFT_1475681</name>
</gene>
<dbReference type="AlphaFoldDB" id="A0A9P7EKB9"/>
<dbReference type="OrthoDB" id="2688393at2759"/>
<organism evidence="1 2">
    <name type="scientific">Suillus subaureus</name>
    <dbReference type="NCBI Taxonomy" id="48587"/>
    <lineage>
        <taxon>Eukaryota</taxon>
        <taxon>Fungi</taxon>
        <taxon>Dikarya</taxon>
        <taxon>Basidiomycota</taxon>
        <taxon>Agaricomycotina</taxon>
        <taxon>Agaricomycetes</taxon>
        <taxon>Agaricomycetidae</taxon>
        <taxon>Boletales</taxon>
        <taxon>Suillineae</taxon>
        <taxon>Suillaceae</taxon>
        <taxon>Suillus</taxon>
    </lineage>
</organism>
<reference evidence="1" key="1">
    <citation type="journal article" date="2020" name="New Phytol.">
        <title>Comparative genomics reveals dynamic genome evolution in host specialist ectomycorrhizal fungi.</title>
        <authorList>
            <person name="Lofgren L.A."/>
            <person name="Nguyen N.H."/>
            <person name="Vilgalys R."/>
            <person name="Ruytinx J."/>
            <person name="Liao H.L."/>
            <person name="Branco S."/>
            <person name="Kuo A."/>
            <person name="LaButti K."/>
            <person name="Lipzen A."/>
            <person name="Andreopoulos W."/>
            <person name="Pangilinan J."/>
            <person name="Riley R."/>
            <person name="Hundley H."/>
            <person name="Na H."/>
            <person name="Barry K."/>
            <person name="Grigoriev I.V."/>
            <person name="Stajich J.E."/>
            <person name="Kennedy P.G."/>
        </authorList>
    </citation>
    <scope>NUCLEOTIDE SEQUENCE</scope>
    <source>
        <strain evidence="1">MN1</strain>
    </source>
</reference>
<dbReference type="Pfam" id="PF18759">
    <property type="entry name" value="Plavaka"/>
    <property type="match status" value="1"/>
</dbReference>
<dbReference type="InterPro" id="IPR041078">
    <property type="entry name" value="Plavaka"/>
</dbReference>
<dbReference type="EMBL" id="JABBWG010000003">
    <property type="protein sequence ID" value="KAG1824373.1"/>
    <property type="molecule type" value="Genomic_DNA"/>
</dbReference>
<keyword evidence="2" id="KW-1185">Reference proteome</keyword>